<organism evidence="12 13">
    <name type="scientific">Coralloluteibacterium thermophilum</name>
    <dbReference type="NCBI Taxonomy" id="2707049"/>
    <lineage>
        <taxon>Bacteria</taxon>
        <taxon>Pseudomonadati</taxon>
        <taxon>Pseudomonadota</taxon>
        <taxon>Gammaproteobacteria</taxon>
        <taxon>Lysobacterales</taxon>
        <taxon>Lysobacteraceae</taxon>
        <taxon>Coralloluteibacterium</taxon>
    </lineage>
</organism>
<dbReference type="InterPro" id="IPR004576">
    <property type="entry name" value="Mfd"/>
</dbReference>
<dbReference type="InterPro" id="IPR014001">
    <property type="entry name" value="Helicase_ATP-bd"/>
</dbReference>
<dbReference type="RefSeq" id="WP_377003240.1">
    <property type="nucleotide sequence ID" value="NZ_JBHSGG010000006.1"/>
</dbReference>
<dbReference type="NCBIfam" id="TIGR00580">
    <property type="entry name" value="mfd"/>
    <property type="match status" value="1"/>
</dbReference>
<dbReference type="SUPFAM" id="SSF52540">
    <property type="entry name" value="P-loop containing nucleoside triphosphate hydrolases"/>
    <property type="match status" value="4"/>
</dbReference>
<dbReference type="Pfam" id="PF17757">
    <property type="entry name" value="UvrB_inter"/>
    <property type="match status" value="1"/>
</dbReference>
<keyword evidence="4 9" id="KW-0378">Hydrolase</keyword>
<evidence type="ECO:0000256" key="5">
    <source>
        <dbReference type="ARBA" id="ARBA00022806"/>
    </source>
</evidence>
<dbReference type="SUPFAM" id="SSF143517">
    <property type="entry name" value="TRCF domain-like"/>
    <property type="match status" value="1"/>
</dbReference>
<keyword evidence="3 9" id="KW-0227">DNA damage</keyword>
<dbReference type="HAMAP" id="MF_00969">
    <property type="entry name" value="TRCF"/>
    <property type="match status" value="1"/>
</dbReference>
<evidence type="ECO:0000256" key="9">
    <source>
        <dbReference type="HAMAP-Rule" id="MF_00969"/>
    </source>
</evidence>
<dbReference type="SMART" id="SM00487">
    <property type="entry name" value="DEXDc"/>
    <property type="match status" value="1"/>
</dbReference>
<evidence type="ECO:0000256" key="8">
    <source>
        <dbReference type="ARBA" id="ARBA00023204"/>
    </source>
</evidence>
<reference evidence="13" key="1">
    <citation type="journal article" date="2019" name="Int. J. Syst. Evol. Microbiol.">
        <title>The Global Catalogue of Microorganisms (GCM) 10K type strain sequencing project: providing services to taxonomists for standard genome sequencing and annotation.</title>
        <authorList>
            <consortium name="The Broad Institute Genomics Platform"/>
            <consortium name="The Broad Institute Genome Sequencing Center for Infectious Disease"/>
            <person name="Wu L."/>
            <person name="Ma J."/>
        </authorList>
    </citation>
    <scope>NUCLEOTIDE SEQUENCE [LARGE SCALE GENOMIC DNA]</scope>
    <source>
        <strain evidence="13">CGMCC 1.13574</strain>
    </source>
</reference>
<evidence type="ECO:0000256" key="4">
    <source>
        <dbReference type="ARBA" id="ARBA00022801"/>
    </source>
</evidence>
<name>A0ABV9NH14_9GAMM</name>
<dbReference type="SMART" id="SM01058">
    <property type="entry name" value="CarD_TRCF"/>
    <property type="match status" value="1"/>
</dbReference>
<comment type="subcellular location">
    <subcellularLocation>
        <location evidence="9">Cytoplasm</location>
    </subcellularLocation>
</comment>
<evidence type="ECO:0000256" key="1">
    <source>
        <dbReference type="ARBA" id="ARBA00022490"/>
    </source>
</evidence>
<dbReference type="InterPro" id="IPR036101">
    <property type="entry name" value="CarD-like/TRCF_RID_sf"/>
</dbReference>
<comment type="function">
    <text evidence="9">Couples transcription and DNA repair by recognizing RNA polymerase (RNAP) stalled at DNA lesions. Mediates ATP-dependent release of RNAP and its truncated transcript from the DNA, and recruitment of nucleotide excision repair machinery to the damaged site.</text>
</comment>
<comment type="similarity">
    <text evidence="9">In the N-terminal section; belongs to the UvrB family.</text>
</comment>
<dbReference type="Gene3D" id="3.40.50.11180">
    <property type="match status" value="1"/>
</dbReference>
<keyword evidence="7 9" id="KW-0238">DNA-binding</keyword>
<dbReference type="NCBIfam" id="NF007966">
    <property type="entry name" value="PRK10689.1"/>
    <property type="match status" value="1"/>
</dbReference>
<dbReference type="Proteomes" id="UP001595892">
    <property type="component" value="Unassembled WGS sequence"/>
</dbReference>
<dbReference type="InterPro" id="IPR048635">
    <property type="entry name" value="MFD_D3"/>
</dbReference>
<dbReference type="PANTHER" id="PTHR47964:SF1">
    <property type="entry name" value="ATP-DEPENDENT DNA HELICASE HOMOLOG RECG, CHLOROPLASTIC"/>
    <property type="match status" value="1"/>
</dbReference>
<accession>A0ABV9NH14</accession>
<dbReference type="EC" id="3.6.4.-" evidence="9"/>
<dbReference type="PROSITE" id="PS51194">
    <property type="entry name" value="HELICASE_CTER"/>
    <property type="match status" value="1"/>
</dbReference>
<comment type="caution">
    <text evidence="12">The sequence shown here is derived from an EMBL/GenBank/DDBJ whole genome shotgun (WGS) entry which is preliminary data.</text>
</comment>
<evidence type="ECO:0000256" key="6">
    <source>
        <dbReference type="ARBA" id="ARBA00022840"/>
    </source>
</evidence>
<dbReference type="PANTHER" id="PTHR47964">
    <property type="entry name" value="ATP-DEPENDENT DNA HELICASE HOMOLOG RECG, CHLOROPLASTIC"/>
    <property type="match status" value="1"/>
</dbReference>
<evidence type="ECO:0000259" key="10">
    <source>
        <dbReference type="PROSITE" id="PS51192"/>
    </source>
</evidence>
<evidence type="ECO:0000256" key="3">
    <source>
        <dbReference type="ARBA" id="ARBA00022763"/>
    </source>
</evidence>
<dbReference type="Gene3D" id="2.40.10.170">
    <property type="match status" value="1"/>
</dbReference>
<dbReference type="Pfam" id="PF21132">
    <property type="entry name" value="MFD_D3"/>
    <property type="match status" value="1"/>
</dbReference>
<dbReference type="Pfam" id="PF02559">
    <property type="entry name" value="CarD_TRCF_RID"/>
    <property type="match status" value="1"/>
</dbReference>
<evidence type="ECO:0000259" key="11">
    <source>
        <dbReference type="PROSITE" id="PS51194"/>
    </source>
</evidence>
<keyword evidence="8 9" id="KW-0234">DNA repair</keyword>
<dbReference type="InterPro" id="IPR005118">
    <property type="entry name" value="TRCF_C"/>
</dbReference>
<dbReference type="InterPro" id="IPR003711">
    <property type="entry name" value="CarD-like/TRCF_RID"/>
</dbReference>
<evidence type="ECO:0000313" key="12">
    <source>
        <dbReference type="EMBL" id="MFC4727221.1"/>
    </source>
</evidence>
<dbReference type="Gene3D" id="3.30.2060.10">
    <property type="entry name" value="Penicillin-binding protein 1b domain"/>
    <property type="match status" value="1"/>
</dbReference>
<keyword evidence="2 9" id="KW-0547">Nucleotide-binding</keyword>
<dbReference type="EMBL" id="JBHSGG010000006">
    <property type="protein sequence ID" value="MFC4727221.1"/>
    <property type="molecule type" value="Genomic_DNA"/>
</dbReference>
<keyword evidence="5" id="KW-0347">Helicase</keyword>
<dbReference type="PROSITE" id="PS51192">
    <property type="entry name" value="HELICASE_ATP_BIND_1"/>
    <property type="match status" value="1"/>
</dbReference>
<dbReference type="SUPFAM" id="SSF141259">
    <property type="entry name" value="CarD-like"/>
    <property type="match status" value="1"/>
</dbReference>
<comment type="similarity">
    <text evidence="9">In the C-terminal section; belongs to the helicase family. RecG subfamily.</text>
</comment>
<dbReference type="Gene3D" id="3.40.50.300">
    <property type="entry name" value="P-loop containing nucleotide triphosphate hydrolases"/>
    <property type="match status" value="2"/>
</dbReference>
<evidence type="ECO:0000256" key="7">
    <source>
        <dbReference type="ARBA" id="ARBA00023125"/>
    </source>
</evidence>
<dbReference type="Pfam" id="PF03461">
    <property type="entry name" value="TRCF"/>
    <property type="match status" value="1"/>
</dbReference>
<dbReference type="InterPro" id="IPR001650">
    <property type="entry name" value="Helicase_C-like"/>
</dbReference>
<dbReference type="Pfam" id="PF00271">
    <property type="entry name" value="Helicase_C"/>
    <property type="match status" value="1"/>
</dbReference>
<feature type="domain" description="Helicase C-terminal" evidence="11">
    <location>
        <begin position="816"/>
        <end position="970"/>
    </location>
</feature>
<feature type="domain" description="Helicase ATP-binding" evidence="10">
    <location>
        <begin position="634"/>
        <end position="795"/>
    </location>
</feature>
<proteinExistence type="inferred from homology"/>
<dbReference type="SMART" id="SM00982">
    <property type="entry name" value="TRCF"/>
    <property type="match status" value="1"/>
</dbReference>
<dbReference type="CDD" id="cd17991">
    <property type="entry name" value="DEXHc_TRCF"/>
    <property type="match status" value="1"/>
</dbReference>
<dbReference type="InterPro" id="IPR027417">
    <property type="entry name" value="P-loop_NTPase"/>
</dbReference>
<dbReference type="SMART" id="SM00490">
    <property type="entry name" value="HELICc"/>
    <property type="match status" value="1"/>
</dbReference>
<dbReference type="InterPro" id="IPR011545">
    <property type="entry name" value="DEAD/DEAH_box_helicase_dom"/>
</dbReference>
<keyword evidence="1 9" id="KW-0963">Cytoplasm</keyword>
<dbReference type="InterPro" id="IPR041471">
    <property type="entry name" value="UvrB_inter"/>
</dbReference>
<keyword evidence="6 9" id="KW-0067">ATP-binding</keyword>
<evidence type="ECO:0000313" key="13">
    <source>
        <dbReference type="Proteomes" id="UP001595892"/>
    </source>
</evidence>
<keyword evidence="13" id="KW-1185">Reference proteome</keyword>
<sequence>MKTSPLPSPPLPRAGQQRAYWQAPAAASALALMLAEAARAHRGPLLVVAPDTHSANQLEDDLRAFIGDDPSLPVLQFPDWETLPYDLFSPHPDVVSQRIAALYALPSAKAGVLVVPAATLMQRLAPVRFVAGNALDVRRGARLDLDAEKARLQAAGYRNVQQVLDPGDFAVRGALLDLFPMGTITPYRIELLDDEIDSIRSFDPETQRSQETVDAVRLLPAREFPLDEATTKRVRERLRERFDIDLRRSPLLQDLREGSAPAGIEYYLPLFFDPPRGGDAEDATSTLFDYLGNDPLVVLTEGVGEAAEAFWAQTAARYEQRRHDIERPVLPPAELFLPPDALRERLNRLPRIEVCGANHARAKDALPLGLQPAPNVPIAGKNEAPAAALKSFLSAYPGRVLIAADSPGRREALTEQLHAAELYPETLADWPAFVGGETRFAITAAALDEGFALTAPPLTVLTERQLFPERATGPRGRSSRRAGRDPESIIRDLTELSEGAPIVHADHGVGRYRGLITLAAGGTPAEYLEIEYAKGDKLYVPVAQLHLVSRYSGASVETAPLHSLGGEAWEKAKKRAAEKVRDVAAELLEIQAKRQARAGLALDFDRGMYEQFASGFPFEETTDQLAAIEAVIRDLQSSLPMDRVVCGDVGFGKTEVAVRAAFVAATASKQVAILVPTTLLAEQHYRNFRDRFADWPIRIEVLSRFKSTKEIRAELDKLAAGQIDVIVGTHRLLQKDVRFKDLGLVIVDEEQRFGVRQKEALKALRAEVHLLTLTATPIPRTLNMAMSGLRELSIIGTPPAHRTAVKTFITPWDSGMLKEAFQRELARGGQVYFLHNEVESIERMTRELGELVPDARIRFAHGQMPERELEAVMVDFHRQRFNVLVSTTIIESGIDNPNANTIVINRADRFGLAQLHQLRGRVGRSHHRAYAYLVVPDRKAMTADAEKRLEAIASLEELGAGFTLATHDLEIRGAGELLGEGQSGQIAEIGFSLYTELLERAVRSIKRGKIPDFDTDIDHGAEVELHVPALIPDDYLPDVHARLTLYKRIASARDSQGLHELQVEMIDRFGLLPDPVKHLFAAAELKLDADRLGIRKIDLGENGGRVVFDEKPNVDPMAVIKLVQQQPKAYQLDGPTKLRLKMDLPDAQTRIKCARALMVALNARGP</sequence>
<dbReference type="Gene3D" id="3.40.50.11140">
    <property type="match status" value="1"/>
</dbReference>
<evidence type="ECO:0000256" key="2">
    <source>
        <dbReference type="ARBA" id="ARBA00022741"/>
    </source>
</evidence>
<dbReference type="InterPro" id="IPR037235">
    <property type="entry name" value="TRCF-like_C_D7"/>
</dbReference>
<protein>
    <recommendedName>
        <fullName evidence="9">Transcription-repair-coupling factor</fullName>
        <shortName evidence="9">TRCF</shortName>
        <ecNumber evidence="9">3.6.4.-</ecNumber>
    </recommendedName>
</protein>
<dbReference type="Gene3D" id="3.90.1150.50">
    <property type="entry name" value="Transcription-repair-coupling factor, D7 domain"/>
    <property type="match status" value="1"/>
</dbReference>
<gene>
    <name evidence="9 12" type="primary">mfd</name>
    <name evidence="12" type="ORF">ACFO3Q_03445</name>
</gene>
<dbReference type="GO" id="GO:0016787">
    <property type="term" value="F:hydrolase activity"/>
    <property type="evidence" value="ECO:0007669"/>
    <property type="project" value="UniProtKB-KW"/>
</dbReference>
<dbReference type="InterPro" id="IPR047112">
    <property type="entry name" value="RecG/Mfd"/>
</dbReference>
<dbReference type="Pfam" id="PF00270">
    <property type="entry name" value="DEAD"/>
    <property type="match status" value="1"/>
</dbReference>